<dbReference type="OrthoDB" id="5863301at2759"/>
<sequence length="211" mass="23638">MGSVNRILMTNGDFLGWTRSLSFDTFCILVGPMSSTAAEVSGEEQTLRRTNDEDDSLCTGEFEIISCDSISYENPERRNTETPQWSTQHSINVESLVPLNNLASLLCANHSDPPTTTFWVPAYCKYSPSPINVSEWVDLLTEGLKKANAELEAAYRQIADLTQSHDSISDRYKKLSEELDETYALLIAERERVALAEDQLRSLQSGTVFSR</sequence>
<dbReference type="AlphaFoldDB" id="A0A0R3Q0A7"/>
<reference evidence="2 3" key="2">
    <citation type="submission" date="2018-11" db="EMBL/GenBank/DDBJ databases">
        <authorList>
            <consortium name="Pathogen Informatics"/>
        </authorList>
    </citation>
    <scope>NUCLEOTIDE SEQUENCE [LARGE SCALE GENOMIC DNA]</scope>
    <source>
        <strain evidence="2 3">Costa Rica</strain>
    </source>
</reference>
<name>A0A0R3Q0A7_ANGCS</name>
<accession>A0A0R3Q0A7</accession>
<proteinExistence type="predicted"/>
<dbReference type="Proteomes" id="UP000267027">
    <property type="component" value="Unassembled WGS sequence"/>
</dbReference>
<evidence type="ECO:0000256" key="1">
    <source>
        <dbReference type="SAM" id="Coils"/>
    </source>
</evidence>
<feature type="coiled-coil region" evidence="1">
    <location>
        <begin position="137"/>
        <end position="178"/>
    </location>
</feature>
<keyword evidence="3" id="KW-1185">Reference proteome</keyword>
<evidence type="ECO:0000313" key="3">
    <source>
        <dbReference type="Proteomes" id="UP000267027"/>
    </source>
</evidence>
<protein>
    <submittedName>
        <fullName evidence="4">TMF_TATA_bd domain-containing protein</fullName>
    </submittedName>
</protein>
<gene>
    <name evidence="2" type="ORF">ACOC_LOCUS12335</name>
</gene>
<keyword evidence="1" id="KW-0175">Coiled coil</keyword>
<organism evidence="4">
    <name type="scientific">Angiostrongylus costaricensis</name>
    <name type="common">Nematode worm</name>
    <dbReference type="NCBI Taxonomy" id="334426"/>
    <lineage>
        <taxon>Eukaryota</taxon>
        <taxon>Metazoa</taxon>
        <taxon>Ecdysozoa</taxon>
        <taxon>Nematoda</taxon>
        <taxon>Chromadorea</taxon>
        <taxon>Rhabditida</taxon>
        <taxon>Rhabditina</taxon>
        <taxon>Rhabditomorpha</taxon>
        <taxon>Strongyloidea</taxon>
        <taxon>Metastrongylidae</taxon>
        <taxon>Angiostrongylus</taxon>
    </lineage>
</organism>
<dbReference type="WBParaSite" id="ACOC_0001233401-mRNA-1">
    <property type="protein sequence ID" value="ACOC_0001233401-mRNA-1"/>
    <property type="gene ID" value="ACOC_0001233401"/>
</dbReference>
<reference evidence="4" key="1">
    <citation type="submission" date="2017-02" db="UniProtKB">
        <authorList>
            <consortium name="WormBaseParasite"/>
        </authorList>
    </citation>
    <scope>IDENTIFICATION</scope>
</reference>
<dbReference type="EMBL" id="UYYA01004993">
    <property type="protein sequence ID" value="VDM63920.1"/>
    <property type="molecule type" value="Genomic_DNA"/>
</dbReference>
<dbReference type="STRING" id="334426.A0A0R3Q0A7"/>
<evidence type="ECO:0000313" key="2">
    <source>
        <dbReference type="EMBL" id="VDM63920.1"/>
    </source>
</evidence>
<evidence type="ECO:0000313" key="4">
    <source>
        <dbReference type="WBParaSite" id="ACOC_0001233401-mRNA-1"/>
    </source>
</evidence>